<dbReference type="Gene3D" id="1.10.8.60">
    <property type="match status" value="1"/>
</dbReference>
<evidence type="ECO:0000256" key="3">
    <source>
        <dbReference type="HAMAP-Rule" id="MF_01158"/>
    </source>
</evidence>
<keyword evidence="7" id="KW-1185">Reference proteome</keyword>
<evidence type="ECO:0000259" key="4">
    <source>
        <dbReference type="Pfam" id="PF00308"/>
    </source>
</evidence>
<dbReference type="Gene3D" id="3.40.50.300">
    <property type="entry name" value="P-loop containing nucleotide triphosphate hydrolases"/>
    <property type="match status" value="1"/>
</dbReference>
<dbReference type="SUPFAM" id="SSF52540">
    <property type="entry name" value="P-loop containing nucleoside triphosphate hydrolases"/>
    <property type="match status" value="1"/>
</dbReference>
<accession>W0HPU9</accession>
<reference evidence="6 7" key="1">
    <citation type="journal article" date="2014" name="Genome Biol. Evol.">
        <title>Genome degeneration and adaptation in a nascent stage of symbiosis.</title>
        <authorList>
            <person name="Oakeson K.F."/>
            <person name="Gil R."/>
            <person name="Clayton A.L."/>
            <person name="Dunn D.M."/>
            <person name="von Niederhausern A.C."/>
            <person name="Hamil C."/>
            <person name="Aoyagi A."/>
            <person name="Duval B."/>
            <person name="Baca A."/>
            <person name="Silva F.J."/>
            <person name="Vallier A."/>
            <person name="Jackson D.G."/>
            <person name="Latorre A."/>
            <person name="Weiss R.B."/>
            <person name="Heddi A."/>
            <person name="Moya A."/>
            <person name="Dale C."/>
        </authorList>
    </citation>
    <scope>NUCLEOTIDE SEQUENCE [LARGE SCALE GENOMIC DNA]</scope>
    <source>
        <strain evidence="7">none</strain>
    </source>
</reference>
<dbReference type="HOGENOM" id="CLU_072265_1_1_6"/>
<dbReference type="Proteomes" id="UP000019025">
    <property type="component" value="Chromosome"/>
</dbReference>
<dbReference type="KEGG" id="pes:SOPEG_3020"/>
<keyword evidence="1 3" id="KW-0235">DNA replication</keyword>
<evidence type="ECO:0000259" key="5">
    <source>
        <dbReference type="Pfam" id="PF22688"/>
    </source>
</evidence>
<dbReference type="InterPro" id="IPR055199">
    <property type="entry name" value="Hda_lid"/>
</dbReference>
<dbReference type="HAMAP" id="MF_01158">
    <property type="entry name" value="Hda"/>
    <property type="match status" value="1"/>
</dbReference>
<dbReference type="AlphaFoldDB" id="W0HPU9"/>
<dbReference type="FunFam" id="1.10.8.60:FF:000024">
    <property type="entry name" value="DnaA regulatory inactivator Hda"/>
    <property type="match status" value="1"/>
</dbReference>
<dbReference type="InterPro" id="IPR020591">
    <property type="entry name" value="Chromosome_initiator_DnaA-like"/>
</dbReference>
<comment type="function">
    <text evidence="3">Mediates the interaction of DNA replication inititator protein DnaA with DNA polymerase subunit beta sliding clamp (dnaN). Stimulates hydrolysis of ATP-DnaA to ADP-DnaA, rendering DnaA inactive for reinititation, a process called regulatory inhibition of DnaA or RIDA.</text>
</comment>
<feature type="domain" description="Chromosomal replication initiator protein DnaA ATPAse" evidence="4">
    <location>
        <begin position="28"/>
        <end position="170"/>
    </location>
</feature>
<feature type="domain" description="Hda lid" evidence="5">
    <location>
        <begin position="179"/>
        <end position="243"/>
    </location>
</feature>
<dbReference type="PANTHER" id="PTHR30050:SF5">
    <property type="entry name" value="DNAA REGULATORY INACTIVATOR HDA"/>
    <property type="match status" value="1"/>
</dbReference>
<evidence type="ECO:0000313" key="7">
    <source>
        <dbReference type="Proteomes" id="UP000019025"/>
    </source>
</evidence>
<comment type="subunit">
    <text evidence="3">The active form seems to be an ADP-bound monomer. Forms the RIDA complex (regulatory inactivation of DnaA) of ATP-DnaA, ADP-Hda and the DNA-loaded beta sliding clamp (dnaN).</text>
</comment>
<keyword evidence="6" id="KW-0396">Initiation factor</keyword>
<evidence type="ECO:0000256" key="1">
    <source>
        <dbReference type="ARBA" id="ARBA00022705"/>
    </source>
</evidence>
<proteinExistence type="inferred from homology"/>
<keyword evidence="2 3" id="KW-0236">DNA replication inhibitor</keyword>
<dbReference type="STRING" id="2342.SOPEG_3020"/>
<name>W0HPU9_9GAMM</name>
<evidence type="ECO:0000256" key="2">
    <source>
        <dbReference type="ARBA" id="ARBA00022880"/>
    </source>
</evidence>
<dbReference type="InterPro" id="IPR022864">
    <property type="entry name" value="Hda_Enterobact"/>
</dbReference>
<dbReference type="PRINTS" id="PR00051">
    <property type="entry name" value="DNAA"/>
</dbReference>
<dbReference type="NCBIfam" id="TIGR03420">
    <property type="entry name" value="DnaA_homol_Hda"/>
    <property type="match status" value="1"/>
</dbReference>
<gene>
    <name evidence="3 6" type="primary">hda</name>
    <name evidence="6" type="ORF">SOPEG_3020</name>
</gene>
<dbReference type="Pfam" id="PF22688">
    <property type="entry name" value="Hda_lid"/>
    <property type="match status" value="1"/>
</dbReference>
<dbReference type="PATRIC" id="fig|2342.5.peg.3264"/>
<dbReference type="GO" id="GO:0003743">
    <property type="term" value="F:translation initiation factor activity"/>
    <property type="evidence" value="ECO:0007669"/>
    <property type="project" value="UniProtKB-KW"/>
</dbReference>
<dbReference type="EMBL" id="CP006568">
    <property type="protein sequence ID" value="AHF74507.1"/>
    <property type="molecule type" value="Genomic_DNA"/>
</dbReference>
<dbReference type="GO" id="GO:0006270">
    <property type="term" value="P:DNA replication initiation"/>
    <property type="evidence" value="ECO:0007669"/>
    <property type="project" value="TreeGrafter"/>
</dbReference>
<dbReference type="eggNOG" id="COG0593">
    <property type="taxonomic scope" value="Bacteria"/>
</dbReference>
<dbReference type="GO" id="GO:0032297">
    <property type="term" value="P:negative regulation of DNA-templated DNA replication initiation"/>
    <property type="evidence" value="ECO:0007669"/>
    <property type="project" value="InterPro"/>
</dbReference>
<evidence type="ECO:0000313" key="6">
    <source>
        <dbReference type="EMBL" id="AHF74507.1"/>
    </source>
</evidence>
<comment type="similarity">
    <text evidence="3">Belongs to the DnaA family. HdA subfamily.</text>
</comment>
<dbReference type="InterPro" id="IPR013317">
    <property type="entry name" value="DnaA_dom"/>
</dbReference>
<keyword evidence="6" id="KW-0648">Protein biosynthesis</keyword>
<organism evidence="6 7">
    <name type="scientific">Candidatus Sodalis pierantonii str. SOPE</name>
    <dbReference type="NCBI Taxonomy" id="2342"/>
    <lineage>
        <taxon>Bacteria</taxon>
        <taxon>Pseudomonadati</taxon>
        <taxon>Pseudomonadota</taxon>
        <taxon>Gammaproteobacteria</taxon>
        <taxon>Enterobacterales</taxon>
        <taxon>Bruguierivoracaceae</taxon>
        <taxon>Sodalis</taxon>
    </lineage>
</organism>
<sequence length="245" mass="27718">MAKIFARTQEVHLNTPAQLSLSLYLPDDETFASFYPGENGALLAALQEMLSREHGSYLYFWSREGGGRSHLLHAACAALSTRTQAVGYVPLDKRTWFVPEVLEGMEQLALVTIDNIECIVGDPPWEIAIFNLYNRIQETGRTRLIISGNCPPRQLNLSLPDLASRLDWGQIYRLQPLSDEEKGAALQLRAKLRGFELPEDVSRFLLKRLERDMRTLSATLDQLDHASIRAQRKLTIPFVKAILNL</sequence>
<protein>
    <recommendedName>
        <fullName evidence="3">DnaA regulatory inactivator Hda</fullName>
    </recommendedName>
</protein>
<dbReference type="PANTHER" id="PTHR30050">
    <property type="entry name" value="CHROMOSOMAL REPLICATION INITIATOR PROTEIN DNAA"/>
    <property type="match status" value="1"/>
</dbReference>
<dbReference type="NCBIfam" id="NF005982">
    <property type="entry name" value="PRK08084.1"/>
    <property type="match status" value="1"/>
</dbReference>
<dbReference type="FunFam" id="3.40.50.300:FF:000452">
    <property type="entry name" value="DnaA regulatory inactivator Hda"/>
    <property type="match status" value="1"/>
</dbReference>
<dbReference type="Pfam" id="PF00308">
    <property type="entry name" value="Bac_DnaA"/>
    <property type="match status" value="1"/>
</dbReference>
<dbReference type="InterPro" id="IPR017788">
    <property type="entry name" value="Hda"/>
</dbReference>
<dbReference type="InterPro" id="IPR027417">
    <property type="entry name" value="P-loop_NTPase"/>
</dbReference>